<dbReference type="Proteomes" id="UP000085678">
    <property type="component" value="Unplaced"/>
</dbReference>
<dbReference type="GO" id="GO:0030027">
    <property type="term" value="C:lamellipodium"/>
    <property type="evidence" value="ECO:0007669"/>
    <property type="project" value="TreeGrafter"/>
</dbReference>
<accession>A0A1S3JBV1</accession>
<dbReference type="OrthoDB" id="10267127at2759"/>
<organism evidence="1 2">
    <name type="scientific">Lingula anatina</name>
    <name type="common">Brachiopod</name>
    <name type="synonym">Lingula unguis</name>
    <dbReference type="NCBI Taxonomy" id="7574"/>
    <lineage>
        <taxon>Eukaryota</taxon>
        <taxon>Metazoa</taxon>
        <taxon>Spiralia</taxon>
        <taxon>Lophotrochozoa</taxon>
        <taxon>Brachiopoda</taxon>
        <taxon>Linguliformea</taxon>
        <taxon>Lingulata</taxon>
        <taxon>Lingulida</taxon>
        <taxon>Linguloidea</taxon>
        <taxon>Lingulidae</taxon>
        <taxon>Lingula</taxon>
    </lineage>
</organism>
<dbReference type="GO" id="GO:0007015">
    <property type="term" value="P:actin filament organization"/>
    <property type="evidence" value="ECO:0007669"/>
    <property type="project" value="InterPro"/>
</dbReference>
<protein>
    <submittedName>
        <fullName evidence="2">KICSTOR complex protein kaptin</fullName>
    </submittedName>
</protein>
<dbReference type="PANTHER" id="PTHR15435:SF2">
    <property type="entry name" value="KICSTOR COMPLEX PROTEIN KAPTIN"/>
    <property type="match status" value="1"/>
</dbReference>
<gene>
    <name evidence="2" type="primary">LOC106171751</name>
</gene>
<dbReference type="KEGG" id="lak:106171751"/>
<dbReference type="RefSeq" id="XP_013407661.1">
    <property type="nucleotide sequence ID" value="XM_013552207.2"/>
</dbReference>
<dbReference type="GeneID" id="106171751"/>
<dbReference type="InParanoid" id="A0A1S3JBV1"/>
<evidence type="ECO:0000313" key="2">
    <source>
        <dbReference type="RefSeq" id="XP_013407661.1"/>
    </source>
</evidence>
<dbReference type="PANTHER" id="PTHR15435">
    <property type="entry name" value="KICSTOR COMPLEX PROTEIN KAPTIN"/>
    <property type="match status" value="1"/>
</dbReference>
<name>A0A1S3JBV1_LINAN</name>
<dbReference type="GO" id="GO:1904262">
    <property type="term" value="P:negative regulation of TORC1 signaling"/>
    <property type="evidence" value="ECO:0007669"/>
    <property type="project" value="TreeGrafter"/>
</dbReference>
<sequence>MSLSSALSEAHFCSLQSQSNVYGLAKFSTPCGRNKLLAASLRGQIICMEYQTVTGKLKPLPREVQFTYIPGDAEIVAIDAFSKTGKDKGVVIAIAFIKCDVDGKPMQYLNIYSDWEPEETFNLDKIAQSCQNVELQFLPFHLCHTDYINPDGRRETVFLLSGNDNHVHLFRELKNSDTFYQQPTNETFPEFMNINSSVMWIDIQHFESGHKRITGFCCQNGYVQVVTVKTMTKEILSCWSTQHDGLTTSLHLFSADTSVECPSFVRTENEGEEVKKKPNFNLVVTSALELTVNYRNVLERGLVDVKHLPDSERYDSVLCSCVTDIDFDGENEILLGTYGQELLIYKFFPTQTSETQPSVESAGSPRTSPREIFNDGQFKMISRRSYSSPILALDYIDITGDGLYEIAVLTMKGLHILQHSLHTVAFLCQERLKCATSLGTRQDAFDELMTENLDTS</sequence>
<dbReference type="GO" id="GO:0051015">
    <property type="term" value="F:actin filament binding"/>
    <property type="evidence" value="ECO:0007669"/>
    <property type="project" value="TreeGrafter"/>
</dbReference>
<evidence type="ECO:0000313" key="1">
    <source>
        <dbReference type="Proteomes" id="UP000085678"/>
    </source>
</evidence>
<reference evidence="2" key="1">
    <citation type="submission" date="2025-08" db="UniProtKB">
        <authorList>
            <consortium name="RefSeq"/>
        </authorList>
    </citation>
    <scope>IDENTIFICATION</scope>
    <source>
        <tissue evidence="2">Gonads</tissue>
    </source>
</reference>
<dbReference type="OMA" id="RHKSNEC"/>
<dbReference type="GO" id="GO:0034198">
    <property type="term" value="P:cellular response to amino acid starvation"/>
    <property type="evidence" value="ECO:0007669"/>
    <property type="project" value="TreeGrafter"/>
</dbReference>
<dbReference type="STRING" id="7574.A0A1S3JBV1"/>
<dbReference type="InterPro" id="IPR029982">
    <property type="entry name" value="Kptn"/>
</dbReference>
<dbReference type="AlphaFoldDB" id="A0A1S3JBV1"/>
<proteinExistence type="predicted"/>
<keyword evidence="1" id="KW-1185">Reference proteome</keyword>
<dbReference type="GO" id="GO:0015629">
    <property type="term" value="C:actin cytoskeleton"/>
    <property type="evidence" value="ECO:0007669"/>
    <property type="project" value="InterPro"/>
</dbReference>